<dbReference type="RefSeq" id="WP_275471823.1">
    <property type="nucleotide sequence ID" value="NZ_JAPDSH010000006.1"/>
</dbReference>
<accession>A0ABT5X2T2</accession>
<evidence type="ECO:0000313" key="2">
    <source>
        <dbReference type="Proteomes" id="UP001147148"/>
    </source>
</evidence>
<dbReference type="Proteomes" id="UP001147148">
    <property type="component" value="Unassembled WGS sequence"/>
</dbReference>
<dbReference type="Pfam" id="PF07751">
    <property type="entry name" value="Abi_2"/>
    <property type="match status" value="1"/>
</dbReference>
<proteinExistence type="predicted"/>
<evidence type="ECO:0000313" key="1">
    <source>
        <dbReference type="EMBL" id="MDF0480237.1"/>
    </source>
</evidence>
<protein>
    <submittedName>
        <fullName evidence="1">Abi family protein</fullName>
    </submittedName>
</protein>
<name>A0ABT5X2T2_9ENTE</name>
<keyword evidence="2" id="KW-1185">Reference proteome</keyword>
<comment type="caution">
    <text evidence="1">The sequence shown here is derived from an EMBL/GenBank/DDBJ whole genome shotgun (WGS) entry which is preliminary data.</text>
</comment>
<organism evidence="1 2">
    <name type="scientific">Vagococcus proximus</name>
    <dbReference type="NCBI Taxonomy" id="2991417"/>
    <lineage>
        <taxon>Bacteria</taxon>
        <taxon>Bacillati</taxon>
        <taxon>Bacillota</taxon>
        <taxon>Bacilli</taxon>
        <taxon>Lactobacillales</taxon>
        <taxon>Enterococcaceae</taxon>
        <taxon>Vagococcus</taxon>
    </lineage>
</organism>
<dbReference type="InterPro" id="IPR011664">
    <property type="entry name" value="Abi_system_AbiD/AbiF-like"/>
</dbReference>
<reference evidence="1" key="1">
    <citation type="submission" date="2022-10" db="EMBL/GenBank/DDBJ databases">
        <title>Vagococcus sp. isolated from poultry meat.</title>
        <authorList>
            <person name="Johansson P."/>
            <person name="Bjorkroth J."/>
        </authorList>
    </citation>
    <scope>NUCLEOTIDE SEQUENCE</scope>
    <source>
        <strain evidence="1">PNs007</strain>
    </source>
</reference>
<dbReference type="EMBL" id="JAPDSH010000006">
    <property type="protein sequence ID" value="MDF0480237.1"/>
    <property type="molecule type" value="Genomic_DNA"/>
</dbReference>
<sequence>MEKPFLTISQQIELLKKRGLTFKDEDKAYKSLERYGYYQIINGHKSFLLKEKLTEDDDDCFINDATFEHIYAVHQFDKALRNHVIQSTLEIESILRTAIGYTIAELYGDQEANYLNRINYRPGEKKYNTKLKKNEYKIDQLLRKFKKINNDRIHPFKHYKEKYNNVPPWIMLNGATFGNLLTLFKLLKPTAKNKVLASISELTPEFFEKKENEDYKNLYTDILFLCLAFRNRAAHGGRIYNYKPSKSIIRYNYSFHNSIDITPADYRADKGKSDIYTLLNCLYYFDNYGDLSLEFGINWELKHHLQEYPLDKDRLYLEMGLPDTFEPTTKS</sequence>
<gene>
    <name evidence="1" type="ORF">OL233_08070</name>
</gene>